<feature type="transmembrane region" description="Helical" evidence="1">
    <location>
        <begin position="247"/>
        <end position="266"/>
    </location>
</feature>
<keyword evidence="1" id="KW-0812">Transmembrane</keyword>
<feature type="transmembrane region" description="Helical" evidence="1">
    <location>
        <begin position="6"/>
        <end position="27"/>
    </location>
</feature>
<accession>A0ABU1MVW1</accession>
<dbReference type="InterPro" id="IPR008756">
    <property type="entry name" value="Peptidase_M56"/>
</dbReference>
<evidence type="ECO:0000256" key="1">
    <source>
        <dbReference type="SAM" id="Phobius"/>
    </source>
</evidence>
<dbReference type="PANTHER" id="PTHR34978">
    <property type="entry name" value="POSSIBLE SENSOR-TRANSDUCER PROTEIN BLAR"/>
    <property type="match status" value="1"/>
</dbReference>
<evidence type="ECO:0000259" key="2">
    <source>
        <dbReference type="Pfam" id="PF05569"/>
    </source>
</evidence>
<name>A0ABU1MVW1_9CAUL</name>
<feature type="transmembrane region" description="Helical" evidence="1">
    <location>
        <begin position="39"/>
        <end position="57"/>
    </location>
</feature>
<dbReference type="Pfam" id="PF05569">
    <property type="entry name" value="Peptidase_M56"/>
    <property type="match status" value="2"/>
</dbReference>
<protein>
    <submittedName>
        <fullName evidence="3">Beta-lactamase regulating signal transducer with metallopeptidase domain</fullName>
    </submittedName>
</protein>
<dbReference type="Proteomes" id="UP001262754">
    <property type="component" value="Unassembled WGS sequence"/>
</dbReference>
<organism evidence="3 4">
    <name type="scientific">Caulobacter rhizosphaerae</name>
    <dbReference type="NCBI Taxonomy" id="2010972"/>
    <lineage>
        <taxon>Bacteria</taxon>
        <taxon>Pseudomonadati</taxon>
        <taxon>Pseudomonadota</taxon>
        <taxon>Alphaproteobacteria</taxon>
        <taxon>Caulobacterales</taxon>
        <taxon>Caulobacteraceae</taxon>
        <taxon>Caulobacter</taxon>
    </lineage>
</organism>
<evidence type="ECO:0000313" key="3">
    <source>
        <dbReference type="EMBL" id="MDR6530036.1"/>
    </source>
</evidence>
<comment type="caution">
    <text evidence="3">The sequence shown here is derived from an EMBL/GenBank/DDBJ whole genome shotgun (WGS) entry which is preliminary data.</text>
</comment>
<gene>
    <name evidence="3" type="ORF">J2800_000760</name>
</gene>
<dbReference type="EMBL" id="JAVDRL010000002">
    <property type="protein sequence ID" value="MDR6530036.1"/>
    <property type="molecule type" value="Genomic_DNA"/>
</dbReference>
<proteinExistence type="predicted"/>
<keyword evidence="4" id="KW-1185">Reference proteome</keyword>
<keyword evidence="1" id="KW-1133">Transmembrane helix</keyword>
<evidence type="ECO:0000313" key="4">
    <source>
        <dbReference type="Proteomes" id="UP001262754"/>
    </source>
</evidence>
<dbReference type="PANTHER" id="PTHR34978:SF3">
    <property type="entry name" value="SLR0241 PROTEIN"/>
    <property type="match status" value="1"/>
</dbReference>
<dbReference type="InterPro" id="IPR052173">
    <property type="entry name" value="Beta-lactam_resp_regulator"/>
</dbReference>
<feature type="domain" description="Peptidase M56" evidence="2">
    <location>
        <begin position="9"/>
        <end position="58"/>
    </location>
</feature>
<feature type="transmembrane region" description="Helical" evidence="1">
    <location>
        <begin position="77"/>
        <end position="97"/>
    </location>
</feature>
<sequence length="299" mass="32024">MMAELLALTLLRTQAAAAAAVLLVLLLRGPMRAAFGAGLAYRLWALVPVAAIATVFPSLSETLGSGAPPPLMGEERAVLVLAVWLAGGVALATVILLQERAFRARAEAGRAGPAVMGVFWPRIVLPADFSTRFDEQARKMVDLHERAHIKRGDPIANLAIAGIQVLGWCNPLIHLGALCARLDQEMACDASVLSLRPKLRRPYAEALLEAHTRRTGSPLACFFAAHPLLLRVKLLARPEPSYRRQTAGAATIALIAVVTALGVWTVTPRGPLPNQEISWPGRFVGDSPVDGITLPKLHH</sequence>
<dbReference type="CDD" id="cd07341">
    <property type="entry name" value="M56_BlaR1_MecR1_like"/>
    <property type="match status" value="1"/>
</dbReference>
<dbReference type="RefSeq" id="WP_056753228.1">
    <property type="nucleotide sequence ID" value="NZ_JAVDRL010000002.1"/>
</dbReference>
<reference evidence="3 4" key="1">
    <citation type="submission" date="2023-07" db="EMBL/GenBank/DDBJ databases">
        <title>Sorghum-associated microbial communities from plants grown in Nebraska, USA.</title>
        <authorList>
            <person name="Schachtman D."/>
        </authorList>
    </citation>
    <scope>NUCLEOTIDE SEQUENCE [LARGE SCALE GENOMIC DNA]</scope>
    <source>
        <strain evidence="3 4">DS2154</strain>
    </source>
</reference>
<feature type="domain" description="Peptidase M56" evidence="2">
    <location>
        <begin position="111"/>
        <end position="235"/>
    </location>
</feature>
<keyword evidence="1" id="KW-0472">Membrane</keyword>